<dbReference type="PATRIC" id="fig|1212765.3.peg.58"/>
<feature type="transmembrane region" description="Helical" evidence="5">
    <location>
        <begin position="243"/>
        <end position="263"/>
    </location>
</feature>
<evidence type="ECO:0000313" key="8">
    <source>
        <dbReference type="Proteomes" id="UP000006502"/>
    </source>
</evidence>
<dbReference type="EMBL" id="CP003731">
    <property type="protein sequence ID" value="AFO51634.1"/>
    <property type="molecule type" value="Genomic_DNA"/>
</dbReference>
<dbReference type="InterPro" id="IPR017871">
    <property type="entry name" value="ABC_transporter-like_CS"/>
</dbReference>
<keyword evidence="5" id="KW-0812">Transmembrane</keyword>
<organism evidence="7 8">
    <name type="scientific">Mycoplasma haematolamae (strain Purdue)</name>
    <dbReference type="NCBI Taxonomy" id="1212765"/>
    <lineage>
        <taxon>Bacteria</taxon>
        <taxon>Bacillati</taxon>
        <taxon>Mycoplasmatota</taxon>
        <taxon>Mollicutes</taxon>
        <taxon>Mycoplasmataceae</taxon>
        <taxon>Mycoplasma</taxon>
    </lineage>
</organism>
<feature type="domain" description="ABC transporter" evidence="6">
    <location>
        <begin position="330"/>
        <end position="597"/>
    </location>
</feature>
<name>I7CIF5_MYCHA</name>
<feature type="transmembrane region" description="Helical" evidence="5">
    <location>
        <begin position="183"/>
        <end position="206"/>
    </location>
</feature>
<comment type="similarity">
    <text evidence="1">Belongs to the ABC transporter superfamily.</text>
</comment>
<dbReference type="PROSITE" id="PS50893">
    <property type="entry name" value="ABC_TRANSPORTER_2"/>
    <property type="match status" value="1"/>
</dbReference>
<dbReference type="Proteomes" id="UP000006502">
    <property type="component" value="Chromosome"/>
</dbReference>
<dbReference type="InterPro" id="IPR003593">
    <property type="entry name" value="AAA+_ATPase"/>
</dbReference>
<dbReference type="InterPro" id="IPR027417">
    <property type="entry name" value="P-loop_NTPase"/>
</dbReference>
<keyword evidence="3" id="KW-0547">Nucleotide-binding</keyword>
<proteinExistence type="inferred from homology"/>
<evidence type="ECO:0000256" key="1">
    <source>
        <dbReference type="ARBA" id="ARBA00005417"/>
    </source>
</evidence>
<accession>I7CIF5</accession>
<evidence type="ECO:0000256" key="2">
    <source>
        <dbReference type="ARBA" id="ARBA00022448"/>
    </source>
</evidence>
<dbReference type="InterPro" id="IPR017911">
    <property type="entry name" value="MacB-like_ATP-bd"/>
</dbReference>
<evidence type="ECO:0000256" key="3">
    <source>
        <dbReference type="ARBA" id="ARBA00022741"/>
    </source>
</evidence>
<dbReference type="PANTHER" id="PTHR42798:SF2">
    <property type="entry name" value="ABC TRANSPORTER ATP-BINDING PROTEIN MG467-RELATED"/>
    <property type="match status" value="1"/>
</dbReference>
<dbReference type="AlphaFoldDB" id="I7CIF5"/>
<dbReference type="SUPFAM" id="SSF52540">
    <property type="entry name" value="P-loop containing nucleoside triphosphate hydrolases"/>
    <property type="match status" value="1"/>
</dbReference>
<evidence type="ECO:0000259" key="6">
    <source>
        <dbReference type="PROSITE" id="PS50893"/>
    </source>
</evidence>
<sequence length="597" mass="68841">MFWASSPQQFGRQTFQKKEELPTKQIRVPNQSELVKSLKAFDSKRARLRNDKPIQYWLTNYNFLINVFFWMFLLWSFWVVSSMVFPTSRLPIVHHHSMSIVFETAFAYIFRKHNLNSIVSNYQLQTPKWHSDAYWFITLGVCLTALSIYLIFILKDFFMEIENILSTNRVNVLLFKTKDFYEALYKMGFAQIVNLVWTTFASVMLFGEGAFTDQADESKVWSFLFGSSEHNPVGMTSTLPLTIPGYITFFFNFFSFCGAIALYRRYLKEFFAGNPFILPYFRNIFMQLQASFKQTNVKQQKLQSKRTKPKVLTKEEKKQLEAELDSLPFISLKNVNKRFGSFHALKDINLSINKGEFVAILGPSGSGKTTLINLLSGIDIPTEGQLIIDKANTSVFSDNQLTAFRREKVGYIFQNYALIPYLTARGNIEISTALRERMKSFSESCKSLVTRFVDFRREGDTSWEAIKRICSQIFLAGDTTDVSYLLNIFNLMAHEHKYPNQLSGGQQQRVSIARSLIKRPNILFADEATGALDHATAKIILQFFKLINTYAKTTIIMITHNPVIATITDRVIRIDSGKIVEDYRNENPVDIDTLTNL</sequence>
<keyword evidence="4" id="KW-0067">ATP-binding</keyword>
<evidence type="ECO:0000313" key="7">
    <source>
        <dbReference type="EMBL" id="AFO51634.1"/>
    </source>
</evidence>
<dbReference type="GO" id="GO:0016887">
    <property type="term" value="F:ATP hydrolysis activity"/>
    <property type="evidence" value="ECO:0007669"/>
    <property type="project" value="InterPro"/>
</dbReference>
<dbReference type="Pfam" id="PF00005">
    <property type="entry name" value="ABC_tran"/>
    <property type="match status" value="1"/>
</dbReference>
<dbReference type="SMART" id="SM00382">
    <property type="entry name" value="AAA"/>
    <property type="match status" value="1"/>
</dbReference>
<keyword evidence="5" id="KW-1133">Transmembrane helix</keyword>
<dbReference type="OrthoDB" id="9802264at2"/>
<keyword evidence="5" id="KW-0472">Membrane</keyword>
<keyword evidence="2" id="KW-0813">Transport</keyword>
<dbReference type="Gene3D" id="3.40.50.300">
    <property type="entry name" value="P-loop containing nucleotide triphosphate hydrolases"/>
    <property type="match status" value="1"/>
</dbReference>
<protein>
    <submittedName>
        <fullName evidence="7">ABC transporter ATP binding protein</fullName>
    </submittedName>
</protein>
<reference evidence="7 8" key="1">
    <citation type="journal article" date="2012" name="J. Bacteriol.">
        <title>Genome Sequence of "Candidatus Mycoplasma haemolamae" Strain Purdue, a Red Blood Cell Pathogen of Alpacas (Vicugna pacos) and Llamas (Lama glama).</title>
        <authorList>
            <person name="Guimaraes A.M."/>
            <person name="Toth B."/>
            <person name="Santos A.P."/>
            <person name="do Nascimento N.C."/>
            <person name="Kritchevsky J.E."/>
            <person name="Messick J.B."/>
        </authorList>
    </citation>
    <scope>NUCLEOTIDE SEQUENCE [LARGE SCALE GENOMIC DNA]</scope>
    <source>
        <strain evidence="7 8">Purdue</strain>
    </source>
</reference>
<dbReference type="PANTHER" id="PTHR42798">
    <property type="entry name" value="LIPOPROTEIN-RELEASING SYSTEM ATP-BINDING PROTEIN LOLD"/>
    <property type="match status" value="1"/>
</dbReference>
<feature type="transmembrane region" description="Helical" evidence="5">
    <location>
        <begin position="133"/>
        <end position="154"/>
    </location>
</feature>
<dbReference type="GO" id="GO:0005524">
    <property type="term" value="F:ATP binding"/>
    <property type="evidence" value="ECO:0007669"/>
    <property type="project" value="UniProtKB-KW"/>
</dbReference>
<dbReference type="STRING" id="1212765.MHLP_00270"/>
<dbReference type="InterPro" id="IPR003439">
    <property type="entry name" value="ABC_transporter-like_ATP-bd"/>
</dbReference>
<gene>
    <name evidence="7" type="ordered locus">MHLP_00270</name>
</gene>
<evidence type="ECO:0000256" key="5">
    <source>
        <dbReference type="SAM" id="Phobius"/>
    </source>
</evidence>
<dbReference type="HOGENOM" id="CLU_490756_0_0_14"/>
<dbReference type="KEGG" id="mhl:MHLP_00270"/>
<evidence type="ECO:0000256" key="4">
    <source>
        <dbReference type="ARBA" id="ARBA00022840"/>
    </source>
</evidence>
<keyword evidence="8" id="KW-1185">Reference proteome</keyword>
<reference evidence="8" key="2">
    <citation type="submission" date="2012-07" db="EMBL/GenBank/DDBJ databases">
        <title>Complete genome sequence of 'Candidatus Mycoplasma haemolamae'.</title>
        <authorList>
            <person name="Guimaraes A.M.S."/>
            <person name="Toth B."/>
            <person name="Santos A.P."/>
            <person name="Nascimento N.C."/>
            <person name="Sojka J.E."/>
            <person name="Messick J.B."/>
        </authorList>
    </citation>
    <scope>NUCLEOTIDE SEQUENCE [LARGE SCALE GENOMIC DNA]</scope>
    <source>
        <strain evidence="8">Purdue</strain>
    </source>
</reference>
<dbReference type="CDD" id="cd03255">
    <property type="entry name" value="ABC_MJ0796_LolCDE_FtsE"/>
    <property type="match status" value="1"/>
</dbReference>
<feature type="transmembrane region" description="Helical" evidence="5">
    <location>
        <begin position="61"/>
        <end position="80"/>
    </location>
</feature>
<dbReference type="PROSITE" id="PS00211">
    <property type="entry name" value="ABC_TRANSPORTER_1"/>
    <property type="match status" value="1"/>
</dbReference>